<protein>
    <submittedName>
        <fullName evidence="2">Thiol:disulfide interchange protein</fullName>
    </submittedName>
</protein>
<proteinExistence type="predicted"/>
<reference evidence="2" key="1">
    <citation type="journal article" date="2019" name="Mol. Phylogenet. Evol.">
        <title>Morphological evolution and classification of the red algal order Ceramiales inferred using plastid phylogenomics.</title>
        <authorList>
            <person name="Diaz-Tapia P."/>
            <person name="Pasella M.M."/>
            <person name="Verbruggen H."/>
            <person name="Maggs C.A."/>
        </authorList>
    </citation>
    <scope>NUCLEOTIDE SEQUENCE</scope>
    <source>
        <strain evidence="2">HV05551</strain>
    </source>
</reference>
<sequence>MNNIINFLEIKSYYLQQQIHILFYSRLNYFYLYSCTLSLVGGILTFLNPCLISILPISLSSMKNIQIKKYQNVFFYGIISSNIIIIIIITIFMQSYNTITIYIPIFSSVLTISIGLNLLELLQLDFSFLNKQLQINKEYNSFITTWITGFTIGVNSSTCSTPILTTIIVWLNYSYNILWAVSYILFYLIGYSLPVFFL</sequence>
<reference evidence="2" key="2">
    <citation type="submission" date="2019-04" db="EMBL/GenBank/DDBJ databases">
        <authorList>
            <person name="Pasella M."/>
        </authorList>
    </citation>
    <scope>NUCLEOTIDE SEQUENCE</scope>
    <source>
        <strain evidence="2">HV05551</strain>
    </source>
</reference>
<feature type="transmembrane region" description="Helical" evidence="1">
    <location>
        <begin position="99"/>
        <end position="122"/>
    </location>
</feature>
<feature type="transmembrane region" description="Helical" evidence="1">
    <location>
        <begin position="143"/>
        <end position="171"/>
    </location>
</feature>
<keyword evidence="1" id="KW-0472">Membrane</keyword>
<feature type="transmembrane region" description="Helical" evidence="1">
    <location>
        <begin position="30"/>
        <end position="52"/>
    </location>
</feature>
<dbReference type="PANTHER" id="PTHR31272:SF9">
    <property type="entry name" value="BLL1027 PROTEIN"/>
    <property type="match status" value="1"/>
</dbReference>
<feature type="transmembrane region" description="Helical" evidence="1">
    <location>
        <begin position="177"/>
        <end position="197"/>
    </location>
</feature>
<evidence type="ECO:0000256" key="1">
    <source>
        <dbReference type="SAM" id="Phobius"/>
    </source>
</evidence>
<name>A0A4D6WUT2_9FLOR</name>
<accession>A0A4D6WUT2</accession>
<evidence type="ECO:0000313" key="2">
    <source>
        <dbReference type="EMBL" id="QCI07173.1"/>
    </source>
</evidence>
<dbReference type="PANTHER" id="PTHR31272">
    <property type="entry name" value="CYTOCHROME C-TYPE BIOGENESIS PROTEIN HI_1454-RELATED"/>
    <property type="match status" value="1"/>
</dbReference>
<keyword evidence="1" id="KW-1133">Transmembrane helix</keyword>
<keyword evidence="2" id="KW-0934">Plastid</keyword>
<keyword evidence="1" id="KW-0812">Transmembrane</keyword>
<gene>
    <name evidence="2" type="primary">dsbD</name>
</gene>
<dbReference type="EMBL" id="MK814680">
    <property type="protein sequence ID" value="QCI07173.1"/>
    <property type="molecule type" value="Genomic_DNA"/>
</dbReference>
<dbReference type="InterPro" id="IPR051790">
    <property type="entry name" value="Cytochrome_c-biogenesis_DsbD"/>
</dbReference>
<organism evidence="2">
    <name type="scientific">Hypnea pannosa</name>
    <dbReference type="NCBI Taxonomy" id="105607"/>
    <lineage>
        <taxon>Eukaryota</taxon>
        <taxon>Rhodophyta</taxon>
        <taxon>Florideophyceae</taxon>
        <taxon>Rhodymeniophycidae</taxon>
        <taxon>Gigartinales</taxon>
        <taxon>Hypneaceae</taxon>
        <taxon>Hypnea</taxon>
    </lineage>
</organism>
<geneLocation type="plastid" evidence="2"/>
<feature type="transmembrane region" description="Helical" evidence="1">
    <location>
        <begin position="73"/>
        <end position="93"/>
    </location>
</feature>
<dbReference type="AlphaFoldDB" id="A0A4D6WUT2"/>